<dbReference type="OMA" id="RRCCPES"/>
<gene>
    <name evidence="2" type="primary">Dana\GF11214</name>
    <name evidence="2" type="synonym">dana_GLEANR_11282</name>
    <name evidence="2" type="ORF">GF11214</name>
</gene>
<dbReference type="InParanoid" id="B3MGE1"/>
<proteinExistence type="predicted"/>
<protein>
    <submittedName>
        <fullName evidence="2">Uncharacterized protein</fullName>
    </submittedName>
</protein>
<feature type="region of interest" description="Disordered" evidence="1">
    <location>
        <begin position="358"/>
        <end position="378"/>
    </location>
</feature>
<evidence type="ECO:0000313" key="2">
    <source>
        <dbReference type="EMBL" id="EDV37844.1"/>
    </source>
</evidence>
<feature type="region of interest" description="Disordered" evidence="1">
    <location>
        <begin position="150"/>
        <end position="177"/>
    </location>
</feature>
<dbReference type="eggNOG" id="ENOG502TCK5">
    <property type="taxonomic scope" value="Eukaryota"/>
</dbReference>
<dbReference type="OrthoDB" id="8058746at2759"/>
<dbReference type="PhylomeDB" id="B3MGE1"/>
<feature type="region of interest" description="Disordered" evidence="1">
    <location>
        <begin position="89"/>
        <end position="112"/>
    </location>
</feature>
<organism evidence="2 3">
    <name type="scientific">Drosophila ananassae</name>
    <name type="common">Fruit fly</name>
    <dbReference type="NCBI Taxonomy" id="7217"/>
    <lineage>
        <taxon>Eukaryota</taxon>
        <taxon>Metazoa</taxon>
        <taxon>Ecdysozoa</taxon>
        <taxon>Arthropoda</taxon>
        <taxon>Hexapoda</taxon>
        <taxon>Insecta</taxon>
        <taxon>Pterygota</taxon>
        <taxon>Neoptera</taxon>
        <taxon>Endopterygota</taxon>
        <taxon>Diptera</taxon>
        <taxon>Brachycera</taxon>
        <taxon>Muscomorpha</taxon>
        <taxon>Ephydroidea</taxon>
        <taxon>Drosophilidae</taxon>
        <taxon>Drosophila</taxon>
        <taxon>Sophophora</taxon>
    </lineage>
</organism>
<evidence type="ECO:0000256" key="1">
    <source>
        <dbReference type="SAM" id="MobiDB-lite"/>
    </source>
</evidence>
<dbReference type="HOGENOM" id="CLU_720176_0_0_1"/>
<dbReference type="EMBL" id="CH902619">
    <property type="protein sequence ID" value="EDV37844.1"/>
    <property type="molecule type" value="Genomic_DNA"/>
</dbReference>
<feature type="compositionally biased region" description="Low complexity" evidence="1">
    <location>
        <begin position="168"/>
        <end position="177"/>
    </location>
</feature>
<name>B3MGE1_DROAN</name>
<reference evidence="2 3" key="1">
    <citation type="journal article" date="2007" name="Nature">
        <title>Evolution of genes and genomes on the Drosophila phylogeny.</title>
        <authorList>
            <consortium name="Drosophila 12 Genomes Consortium"/>
            <person name="Clark A.G."/>
            <person name="Eisen M.B."/>
            <person name="Smith D.R."/>
            <person name="Bergman C.M."/>
            <person name="Oliver B."/>
            <person name="Markow T.A."/>
            <person name="Kaufman T.C."/>
            <person name="Kellis M."/>
            <person name="Gelbart W."/>
            <person name="Iyer V.N."/>
            <person name="Pollard D.A."/>
            <person name="Sackton T.B."/>
            <person name="Larracuente A.M."/>
            <person name="Singh N.D."/>
            <person name="Abad J.P."/>
            <person name="Abt D.N."/>
            <person name="Adryan B."/>
            <person name="Aguade M."/>
            <person name="Akashi H."/>
            <person name="Anderson W.W."/>
            <person name="Aquadro C.F."/>
            <person name="Ardell D.H."/>
            <person name="Arguello R."/>
            <person name="Artieri C.G."/>
            <person name="Barbash D.A."/>
            <person name="Barker D."/>
            <person name="Barsanti P."/>
            <person name="Batterham P."/>
            <person name="Batzoglou S."/>
            <person name="Begun D."/>
            <person name="Bhutkar A."/>
            <person name="Blanco E."/>
            <person name="Bosak S.A."/>
            <person name="Bradley R.K."/>
            <person name="Brand A.D."/>
            <person name="Brent M.R."/>
            <person name="Brooks A.N."/>
            <person name="Brown R.H."/>
            <person name="Butlin R.K."/>
            <person name="Caggese C."/>
            <person name="Calvi B.R."/>
            <person name="Bernardo de Carvalho A."/>
            <person name="Caspi A."/>
            <person name="Castrezana S."/>
            <person name="Celniker S.E."/>
            <person name="Chang J.L."/>
            <person name="Chapple C."/>
            <person name="Chatterji S."/>
            <person name="Chinwalla A."/>
            <person name="Civetta A."/>
            <person name="Clifton S.W."/>
            <person name="Comeron J.M."/>
            <person name="Costello J.C."/>
            <person name="Coyne J.A."/>
            <person name="Daub J."/>
            <person name="David R.G."/>
            <person name="Delcher A.L."/>
            <person name="Delehaunty K."/>
            <person name="Do C.B."/>
            <person name="Ebling H."/>
            <person name="Edwards K."/>
            <person name="Eickbush T."/>
            <person name="Evans J.D."/>
            <person name="Filipski A."/>
            <person name="Findeiss S."/>
            <person name="Freyhult E."/>
            <person name="Fulton L."/>
            <person name="Fulton R."/>
            <person name="Garcia A.C."/>
            <person name="Gardiner A."/>
            <person name="Garfield D.A."/>
            <person name="Garvin B.E."/>
            <person name="Gibson G."/>
            <person name="Gilbert D."/>
            <person name="Gnerre S."/>
            <person name="Godfrey J."/>
            <person name="Good R."/>
            <person name="Gotea V."/>
            <person name="Gravely B."/>
            <person name="Greenberg A.J."/>
            <person name="Griffiths-Jones S."/>
            <person name="Gross S."/>
            <person name="Guigo R."/>
            <person name="Gustafson E.A."/>
            <person name="Haerty W."/>
            <person name="Hahn M.W."/>
            <person name="Halligan D.L."/>
            <person name="Halpern A.L."/>
            <person name="Halter G.M."/>
            <person name="Han M.V."/>
            <person name="Heger A."/>
            <person name="Hillier L."/>
            <person name="Hinrichs A.S."/>
            <person name="Holmes I."/>
            <person name="Hoskins R.A."/>
            <person name="Hubisz M.J."/>
            <person name="Hultmark D."/>
            <person name="Huntley M.A."/>
            <person name="Jaffe D.B."/>
            <person name="Jagadeeshan S."/>
            <person name="Jeck W.R."/>
            <person name="Johnson J."/>
            <person name="Jones C.D."/>
            <person name="Jordan W.C."/>
            <person name="Karpen G.H."/>
            <person name="Kataoka E."/>
            <person name="Keightley P.D."/>
            <person name="Kheradpour P."/>
            <person name="Kirkness E.F."/>
            <person name="Koerich L.B."/>
            <person name="Kristiansen K."/>
            <person name="Kudrna D."/>
            <person name="Kulathinal R.J."/>
            <person name="Kumar S."/>
            <person name="Kwok R."/>
            <person name="Lander E."/>
            <person name="Langley C.H."/>
            <person name="Lapoint R."/>
            <person name="Lazzaro B.P."/>
            <person name="Lee S.J."/>
            <person name="Levesque L."/>
            <person name="Li R."/>
            <person name="Lin C.F."/>
            <person name="Lin M.F."/>
            <person name="Lindblad-Toh K."/>
            <person name="Llopart A."/>
            <person name="Long M."/>
            <person name="Low L."/>
            <person name="Lozovsky E."/>
            <person name="Lu J."/>
            <person name="Luo M."/>
            <person name="Machado C.A."/>
            <person name="Makalowski W."/>
            <person name="Marzo M."/>
            <person name="Matsuda M."/>
            <person name="Matzkin L."/>
            <person name="McAllister B."/>
            <person name="McBride C.S."/>
            <person name="McKernan B."/>
            <person name="McKernan K."/>
            <person name="Mendez-Lago M."/>
            <person name="Minx P."/>
            <person name="Mollenhauer M.U."/>
            <person name="Montooth K."/>
            <person name="Mount S.M."/>
            <person name="Mu X."/>
            <person name="Myers E."/>
            <person name="Negre B."/>
            <person name="Newfeld S."/>
            <person name="Nielsen R."/>
            <person name="Noor M.A."/>
            <person name="O'Grady P."/>
            <person name="Pachter L."/>
            <person name="Papaceit M."/>
            <person name="Parisi M.J."/>
            <person name="Parisi M."/>
            <person name="Parts L."/>
            <person name="Pedersen J.S."/>
            <person name="Pesole G."/>
            <person name="Phillippy A.M."/>
            <person name="Ponting C.P."/>
            <person name="Pop M."/>
            <person name="Porcelli D."/>
            <person name="Powell J.R."/>
            <person name="Prohaska S."/>
            <person name="Pruitt K."/>
            <person name="Puig M."/>
            <person name="Quesneville H."/>
            <person name="Ram K.R."/>
            <person name="Rand D."/>
            <person name="Rasmussen M.D."/>
            <person name="Reed L.K."/>
            <person name="Reenan R."/>
            <person name="Reily A."/>
            <person name="Remington K.A."/>
            <person name="Rieger T.T."/>
            <person name="Ritchie M.G."/>
            <person name="Robin C."/>
            <person name="Rogers Y.H."/>
            <person name="Rohde C."/>
            <person name="Rozas J."/>
            <person name="Rubenfield M.J."/>
            <person name="Ruiz A."/>
            <person name="Russo S."/>
            <person name="Salzberg S.L."/>
            <person name="Sanchez-Gracia A."/>
            <person name="Saranga D.J."/>
            <person name="Sato H."/>
            <person name="Schaeffer S.W."/>
            <person name="Schatz M.C."/>
            <person name="Schlenke T."/>
            <person name="Schwartz R."/>
            <person name="Segarra C."/>
            <person name="Singh R.S."/>
            <person name="Sirot L."/>
            <person name="Sirota M."/>
            <person name="Sisneros N.B."/>
            <person name="Smith C.D."/>
            <person name="Smith T.F."/>
            <person name="Spieth J."/>
            <person name="Stage D.E."/>
            <person name="Stark A."/>
            <person name="Stephan W."/>
            <person name="Strausberg R.L."/>
            <person name="Strempel S."/>
            <person name="Sturgill D."/>
            <person name="Sutton G."/>
            <person name="Sutton G.G."/>
            <person name="Tao W."/>
            <person name="Teichmann S."/>
            <person name="Tobari Y.N."/>
            <person name="Tomimura Y."/>
            <person name="Tsolas J.M."/>
            <person name="Valente V.L."/>
            <person name="Venter E."/>
            <person name="Venter J.C."/>
            <person name="Vicario S."/>
            <person name="Vieira F.G."/>
            <person name="Vilella A.J."/>
            <person name="Villasante A."/>
            <person name="Walenz B."/>
            <person name="Wang J."/>
            <person name="Wasserman M."/>
            <person name="Watts T."/>
            <person name="Wilson D."/>
            <person name="Wilson R.K."/>
            <person name="Wing R.A."/>
            <person name="Wolfner M.F."/>
            <person name="Wong A."/>
            <person name="Wong G.K."/>
            <person name="Wu C.I."/>
            <person name="Wu G."/>
            <person name="Yamamoto D."/>
            <person name="Yang H.P."/>
            <person name="Yang S.P."/>
            <person name="Yorke J.A."/>
            <person name="Yoshida K."/>
            <person name="Zdobnov E."/>
            <person name="Zhang P."/>
            <person name="Zhang Y."/>
            <person name="Zimin A.V."/>
            <person name="Baldwin J."/>
            <person name="Abdouelleil A."/>
            <person name="Abdulkadir J."/>
            <person name="Abebe A."/>
            <person name="Abera B."/>
            <person name="Abreu J."/>
            <person name="Acer S.C."/>
            <person name="Aftuck L."/>
            <person name="Alexander A."/>
            <person name="An P."/>
            <person name="Anderson E."/>
            <person name="Anderson S."/>
            <person name="Arachi H."/>
            <person name="Azer M."/>
            <person name="Bachantsang P."/>
            <person name="Barry A."/>
            <person name="Bayul T."/>
            <person name="Berlin A."/>
            <person name="Bessette D."/>
            <person name="Bloom T."/>
            <person name="Blye J."/>
            <person name="Boguslavskiy L."/>
            <person name="Bonnet C."/>
            <person name="Boukhgalter B."/>
            <person name="Bourzgui I."/>
            <person name="Brown A."/>
            <person name="Cahill P."/>
            <person name="Channer S."/>
            <person name="Cheshatsang Y."/>
            <person name="Chuda L."/>
            <person name="Citroen M."/>
            <person name="Collymore A."/>
            <person name="Cooke P."/>
            <person name="Costello M."/>
            <person name="D'Aco K."/>
            <person name="Daza R."/>
            <person name="De Haan G."/>
            <person name="DeGray S."/>
            <person name="DeMaso C."/>
            <person name="Dhargay N."/>
            <person name="Dooley K."/>
            <person name="Dooley E."/>
            <person name="Doricent M."/>
            <person name="Dorje P."/>
            <person name="Dorjee K."/>
            <person name="Dupes A."/>
            <person name="Elong R."/>
            <person name="Falk J."/>
            <person name="Farina A."/>
            <person name="Faro S."/>
            <person name="Ferguson D."/>
            <person name="Fisher S."/>
            <person name="Foley C.D."/>
            <person name="Franke A."/>
            <person name="Friedrich D."/>
            <person name="Gadbois L."/>
            <person name="Gearin G."/>
            <person name="Gearin C.R."/>
            <person name="Giannoukos G."/>
            <person name="Goode T."/>
            <person name="Graham J."/>
            <person name="Grandbois E."/>
            <person name="Grewal S."/>
            <person name="Gyaltsen K."/>
            <person name="Hafez N."/>
            <person name="Hagos B."/>
            <person name="Hall J."/>
            <person name="Henson C."/>
            <person name="Hollinger A."/>
            <person name="Honan T."/>
            <person name="Huard M.D."/>
            <person name="Hughes L."/>
            <person name="Hurhula B."/>
            <person name="Husby M.E."/>
            <person name="Kamat A."/>
            <person name="Kanga B."/>
            <person name="Kashin S."/>
            <person name="Khazanovich D."/>
            <person name="Kisner P."/>
            <person name="Lance K."/>
            <person name="Lara M."/>
            <person name="Lee W."/>
            <person name="Lennon N."/>
            <person name="Letendre F."/>
            <person name="LeVine R."/>
            <person name="Lipovsky A."/>
            <person name="Liu X."/>
            <person name="Liu J."/>
            <person name="Liu S."/>
            <person name="Lokyitsang T."/>
            <person name="Lokyitsang Y."/>
            <person name="Lubonja R."/>
            <person name="Lui A."/>
            <person name="MacDonald P."/>
            <person name="Magnisalis V."/>
            <person name="Maru K."/>
            <person name="Matthews C."/>
            <person name="McCusker W."/>
            <person name="McDonough S."/>
            <person name="Mehta T."/>
            <person name="Meldrim J."/>
            <person name="Meneus L."/>
            <person name="Mihai O."/>
            <person name="Mihalev A."/>
            <person name="Mihova T."/>
            <person name="Mittelman R."/>
            <person name="Mlenga V."/>
            <person name="Montmayeur A."/>
            <person name="Mulrain L."/>
            <person name="Navidi A."/>
            <person name="Naylor J."/>
            <person name="Negash T."/>
            <person name="Nguyen T."/>
            <person name="Nguyen N."/>
            <person name="Nicol R."/>
            <person name="Norbu C."/>
            <person name="Norbu N."/>
            <person name="Novod N."/>
            <person name="O'Neill B."/>
            <person name="Osman S."/>
            <person name="Markiewicz E."/>
            <person name="Oyono O.L."/>
            <person name="Patti C."/>
            <person name="Phunkhang P."/>
            <person name="Pierre F."/>
            <person name="Priest M."/>
            <person name="Raghuraman S."/>
            <person name="Rege F."/>
            <person name="Reyes R."/>
            <person name="Rise C."/>
            <person name="Rogov P."/>
            <person name="Ross K."/>
            <person name="Ryan E."/>
            <person name="Settipalli S."/>
            <person name="Shea T."/>
            <person name="Sherpa N."/>
            <person name="Shi L."/>
            <person name="Shih D."/>
            <person name="Sparrow T."/>
            <person name="Spaulding J."/>
            <person name="Stalker J."/>
            <person name="Stange-Thomann N."/>
            <person name="Stavropoulos S."/>
            <person name="Stone C."/>
            <person name="Strader C."/>
            <person name="Tesfaye S."/>
            <person name="Thomson T."/>
            <person name="Thoulutsang Y."/>
            <person name="Thoulutsang D."/>
            <person name="Topham K."/>
            <person name="Topping I."/>
            <person name="Tsamla T."/>
            <person name="Vassiliev H."/>
            <person name="Vo A."/>
            <person name="Wangchuk T."/>
            <person name="Wangdi T."/>
            <person name="Weiand M."/>
            <person name="Wilkinson J."/>
            <person name="Wilson A."/>
            <person name="Yadav S."/>
            <person name="Young G."/>
            <person name="Yu Q."/>
            <person name="Zembek L."/>
            <person name="Zhong D."/>
            <person name="Zimmer A."/>
            <person name="Zwirko Z."/>
            <person name="Jaffe D.B."/>
            <person name="Alvarez P."/>
            <person name="Brockman W."/>
            <person name="Butler J."/>
            <person name="Chin C."/>
            <person name="Gnerre S."/>
            <person name="Grabherr M."/>
            <person name="Kleber M."/>
            <person name="Mauceli E."/>
            <person name="MacCallum I."/>
        </authorList>
    </citation>
    <scope>NUCLEOTIDE SEQUENCE [LARGE SCALE GENOMIC DNA]</scope>
    <source>
        <strain evidence="3">Tucson 14024-0371.13</strain>
    </source>
</reference>
<accession>B3MGE1</accession>
<evidence type="ECO:0000313" key="3">
    <source>
        <dbReference type="Proteomes" id="UP000007801"/>
    </source>
</evidence>
<sequence length="378" mass="41623">MASEPRPEVRFDIKLLSAKTVVMVECPGYESELFMPQIVKGRITFQNIIPNRRCCPESIMLSEQFVLRGEVGAGTRLVAGTPLRSSQAANLSPLARSTPSSVTSLKSRASREKNLHATPELVRCRPMKHSSLGEVEIDLGEGYMPPDLEVTTGSLPSPGARLSSTYHSPSLPESKLSPPAGPSYNLVAAQLKESLSNITQKNPVLRTYSRKKAESSGVAKATVWSPINKKKKEKISLTKAPSPTVKVEVRKRKLIVDTKKSIAAHDPNKIAPIPITKKKIIRKQVTGKTRKQFEALKATAYDLLTNPSLSHMSSDLCKQFQLACMDKCATTLPNYAEVAVTPPLELDRQVKSLMAKQKRMDRKEQIPKSVTSIMGKRI</sequence>
<dbReference type="KEGG" id="dan:6494078"/>
<dbReference type="GeneID" id="6494078"/>
<dbReference type="STRING" id="7217.B3MGE1"/>
<keyword evidence="3" id="KW-1185">Reference proteome</keyword>
<feature type="compositionally biased region" description="Polar residues" evidence="1">
    <location>
        <begin position="89"/>
        <end position="107"/>
    </location>
</feature>
<dbReference type="FunCoup" id="B3MGE1">
    <property type="interactions" value="113"/>
</dbReference>
<dbReference type="AlphaFoldDB" id="B3MGE1"/>
<dbReference type="Proteomes" id="UP000007801">
    <property type="component" value="Unassembled WGS sequence"/>
</dbReference>